<dbReference type="PROSITE" id="PS50887">
    <property type="entry name" value="GGDEF"/>
    <property type="match status" value="1"/>
</dbReference>
<dbReference type="GO" id="GO:0016020">
    <property type="term" value="C:membrane"/>
    <property type="evidence" value="ECO:0007669"/>
    <property type="project" value="InterPro"/>
</dbReference>
<evidence type="ECO:0000256" key="1">
    <source>
        <dbReference type="ARBA" id="ARBA00001946"/>
    </source>
</evidence>
<dbReference type="EC" id="2.7.7.65" evidence="2"/>
<dbReference type="Gene3D" id="6.10.340.10">
    <property type="match status" value="1"/>
</dbReference>
<feature type="domain" description="GGDEF" evidence="7">
    <location>
        <begin position="460"/>
        <end position="588"/>
    </location>
</feature>
<dbReference type="STRING" id="1137284.GCA_001418205_01434"/>
<evidence type="ECO:0000313" key="9">
    <source>
        <dbReference type="Proteomes" id="UP000182769"/>
    </source>
</evidence>
<comment type="catalytic activity">
    <reaction evidence="3">
        <text>2 GTP = 3',3'-c-di-GMP + 2 diphosphate</text>
        <dbReference type="Rhea" id="RHEA:24898"/>
        <dbReference type="ChEBI" id="CHEBI:33019"/>
        <dbReference type="ChEBI" id="CHEBI:37565"/>
        <dbReference type="ChEBI" id="CHEBI:58805"/>
        <dbReference type="EC" id="2.7.7.65"/>
    </reaction>
</comment>
<evidence type="ECO:0000256" key="5">
    <source>
        <dbReference type="SAM" id="Phobius"/>
    </source>
</evidence>
<keyword evidence="5" id="KW-1133">Transmembrane helix</keyword>
<accession>A0A0K6IKG3</accession>
<dbReference type="AlphaFoldDB" id="A0A0K6IKG3"/>
<evidence type="ECO:0000256" key="2">
    <source>
        <dbReference type="ARBA" id="ARBA00012528"/>
    </source>
</evidence>
<dbReference type="GO" id="GO:0052621">
    <property type="term" value="F:diguanylate cyclase activity"/>
    <property type="evidence" value="ECO:0007669"/>
    <property type="project" value="UniProtKB-EC"/>
</dbReference>
<feature type="coiled-coil region" evidence="4">
    <location>
        <begin position="391"/>
        <end position="425"/>
    </location>
</feature>
<dbReference type="PROSITE" id="PS50885">
    <property type="entry name" value="HAMP"/>
    <property type="match status" value="1"/>
</dbReference>
<sequence>MKQISLWSLIVVPFTLLATLGGATVYFFSAVTVSNVSDNVGLHYMREIETRVYDRVNDFMKPLNIMVEINRDAISNHPEYLDNLDLLAGRFYEQALPYPYMTFISMATADGRYVNSTRDPFGSSHHIATNYTNEPYSLEAFYYDPITYVGQPMTTEPVHKNYDPTTRPFYQDAVQAKETVWGSITPYYGYASLGVGLAAPIYNKQGELLGVTATSVALGALDKYLKSIGLVDNSYVFLAEQNGDLIASSRQEALYSKDGEAFKRVSLTSHSDEVFVQAGKSLTPGTQHLNVDGESFLYHVRPVELPYGQTWYVGVLIPEAYYKNILTEYSQALMLIVLVIFISIALAGSLIARYIGRPIVHLNDAVNANSLERIRQIAQPFSNVREINSLGRGLQKMADKLSDVMQNLEQKVAQRTSHLKDENELLLEQSTTDELTGLYNRRGFNLLSEQALLQARQFGQSFCIVLCDIDHFKCVNDTHGHSVGDQALIGVARVLQHHFRSHDIVARYGGEEFMLIIVNMDKDGVMKRLNSVRHMLIEQPVLDHLPITLSFGMAHLQPPVKSSLDELINDVDAKLYKAKNTGRDKIVE</sequence>
<name>A0A0K6IKG3_9GAMM</name>
<dbReference type="InterPro" id="IPR050469">
    <property type="entry name" value="Diguanylate_Cyclase"/>
</dbReference>
<organism evidence="8 9">
    <name type="scientific">Marinomonas fungiae</name>
    <dbReference type="NCBI Taxonomy" id="1137284"/>
    <lineage>
        <taxon>Bacteria</taxon>
        <taxon>Pseudomonadati</taxon>
        <taxon>Pseudomonadota</taxon>
        <taxon>Gammaproteobacteria</taxon>
        <taxon>Oceanospirillales</taxon>
        <taxon>Oceanospirillaceae</taxon>
        <taxon>Marinomonas</taxon>
    </lineage>
</organism>
<evidence type="ECO:0000256" key="3">
    <source>
        <dbReference type="ARBA" id="ARBA00034247"/>
    </source>
</evidence>
<dbReference type="SUPFAM" id="SSF55073">
    <property type="entry name" value="Nucleotide cyclase"/>
    <property type="match status" value="1"/>
</dbReference>
<feature type="domain" description="HAMP" evidence="6">
    <location>
        <begin position="353"/>
        <end position="406"/>
    </location>
</feature>
<keyword evidence="5" id="KW-0812">Transmembrane</keyword>
<evidence type="ECO:0000313" key="8">
    <source>
        <dbReference type="EMBL" id="CUB03583.1"/>
    </source>
</evidence>
<dbReference type="PANTHER" id="PTHR45138:SF9">
    <property type="entry name" value="DIGUANYLATE CYCLASE DGCM-RELATED"/>
    <property type="match status" value="1"/>
</dbReference>
<gene>
    <name evidence="8" type="ORF">Ga0061065_10414</name>
</gene>
<evidence type="ECO:0000259" key="6">
    <source>
        <dbReference type="PROSITE" id="PS50885"/>
    </source>
</evidence>
<reference evidence="9" key="1">
    <citation type="submission" date="2015-08" db="EMBL/GenBank/DDBJ databases">
        <authorList>
            <person name="Varghese N."/>
        </authorList>
    </citation>
    <scope>NUCLEOTIDE SEQUENCE [LARGE SCALE GENOMIC DNA]</scope>
    <source>
        <strain evidence="9">JCM 18476</strain>
    </source>
</reference>
<dbReference type="Gene3D" id="3.30.70.270">
    <property type="match status" value="1"/>
</dbReference>
<evidence type="ECO:0000256" key="4">
    <source>
        <dbReference type="SAM" id="Coils"/>
    </source>
</evidence>
<dbReference type="Proteomes" id="UP000182769">
    <property type="component" value="Unassembled WGS sequence"/>
</dbReference>
<keyword evidence="4" id="KW-0175">Coiled coil</keyword>
<dbReference type="InterPro" id="IPR043128">
    <property type="entry name" value="Rev_trsase/Diguanyl_cyclase"/>
</dbReference>
<dbReference type="Pfam" id="PF00990">
    <property type="entry name" value="GGDEF"/>
    <property type="match status" value="1"/>
</dbReference>
<dbReference type="GO" id="GO:0007165">
    <property type="term" value="P:signal transduction"/>
    <property type="evidence" value="ECO:0007669"/>
    <property type="project" value="InterPro"/>
</dbReference>
<evidence type="ECO:0000259" key="7">
    <source>
        <dbReference type="PROSITE" id="PS50887"/>
    </source>
</evidence>
<dbReference type="FunFam" id="3.30.70.270:FF:000001">
    <property type="entry name" value="Diguanylate cyclase domain protein"/>
    <property type="match status" value="1"/>
</dbReference>
<dbReference type="SMART" id="SM00267">
    <property type="entry name" value="GGDEF"/>
    <property type="match status" value="1"/>
</dbReference>
<protein>
    <recommendedName>
        <fullName evidence="2">diguanylate cyclase</fullName>
        <ecNumber evidence="2">2.7.7.65</ecNumber>
    </recommendedName>
</protein>
<feature type="transmembrane region" description="Helical" evidence="5">
    <location>
        <begin position="332"/>
        <end position="352"/>
    </location>
</feature>
<dbReference type="Gene3D" id="3.30.450.20">
    <property type="entry name" value="PAS domain"/>
    <property type="match status" value="2"/>
</dbReference>
<proteinExistence type="predicted"/>
<dbReference type="OrthoDB" id="8572793at2"/>
<dbReference type="InterPro" id="IPR003660">
    <property type="entry name" value="HAMP_dom"/>
</dbReference>
<keyword evidence="5" id="KW-0472">Membrane</keyword>
<dbReference type="InterPro" id="IPR000160">
    <property type="entry name" value="GGDEF_dom"/>
</dbReference>
<comment type="cofactor">
    <cofactor evidence="1">
        <name>Mg(2+)</name>
        <dbReference type="ChEBI" id="CHEBI:18420"/>
    </cofactor>
</comment>
<keyword evidence="9" id="KW-1185">Reference proteome</keyword>
<dbReference type="NCBIfam" id="TIGR00254">
    <property type="entry name" value="GGDEF"/>
    <property type="match status" value="1"/>
</dbReference>
<dbReference type="EMBL" id="CYHG01000004">
    <property type="protein sequence ID" value="CUB03583.1"/>
    <property type="molecule type" value="Genomic_DNA"/>
</dbReference>
<dbReference type="Pfam" id="PF22673">
    <property type="entry name" value="MCP-like_PDC_1"/>
    <property type="match status" value="1"/>
</dbReference>
<dbReference type="PANTHER" id="PTHR45138">
    <property type="entry name" value="REGULATORY COMPONENTS OF SENSORY TRANSDUCTION SYSTEM"/>
    <property type="match status" value="1"/>
</dbReference>
<dbReference type="RefSeq" id="WP_055462551.1">
    <property type="nucleotide sequence ID" value="NZ_CYHG01000004.1"/>
</dbReference>
<dbReference type="InterPro" id="IPR029787">
    <property type="entry name" value="Nucleotide_cyclase"/>
</dbReference>
<dbReference type="CDD" id="cd01949">
    <property type="entry name" value="GGDEF"/>
    <property type="match status" value="1"/>
</dbReference>